<evidence type="ECO:0000313" key="3">
    <source>
        <dbReference type="EMBL" id="EJX04443.1"/>
    </source>
</evidence>
<proteinExistence type="predicted"/>
<evidence type="ECO:0000256" key="2">
    <source>
        <dbReference type="SAM" id="Phobius"/>
    </source>
</evidence>
<evidence type="ECO:0000256" key="1">
    <source>
        <dbReference type="SAM" id="MobiDB-lite"/>
    </source>
</evidence>
<keyword evidence="2" id="KW-1133">Transmembrane helix</keyword>
<feature type="transmembrane region" description="Helical" evidence="2">
    <location>
        <begin position="118"/>
        <end position="138"/>
    </location>
</feature>
<keyword evidence="2" id="KW-0472">Membrane</keyword>
<gene>
    <name evidence="3" type="ORF">EVA_07449</name>
</gene>
<feature type="region of interest" description="Disordered" evidence="1">
    <location>
        <begin position="1"/>
        <end position="23"/>
    </location>
</feature>
<protein>
    <recommendedName>
        <fullName evidence="4">Transmembrane zinc-binding protein</fullName>
    </recommendedName>
</protein>
<accession>J9GPU7</accession>
<dbReference type="EMBL" id="AMCI01001804">
    <property type="protein sequence ID" value="EJX04443.1"/>
    <property type="molecule type" value="Genomic_DNA"/>
</dbReference>
<name>J9GPU7_9ZZZZ</name>
<organism evidence="3">
    <name type="scientific">gut metagenome</name>
    <dbReference type="NCBI Taxonomy" id="749906"/>
    <lineage>
        <taxon>unclassified sequences</taxon>
        <taxon>metagenomes</taxon>
        <taxon>organismal metagenomes</taxon>
    </lineage>
</organism>
<reference evidence="3" key="1">
    <citation type="journal article" date="2012" name="PLoS ONE">
        <title>Gene sets for utilization of primary and secondary nutrition supplies in the distal gut of endangered iberian lynx.</title>
        <authorList>
            <person name="Alcaide M."/>
            <person name="Messina E."/>
            <person name="Richter M."/>
            <person name="Bargiela R."/>
            <person name="Peplies J."/>
            <person name="Huws S.A."/>
            <person name="Newbold C.J."/>
            <person name="Golyshin P.N."/>
            <person name="Simon M.A."/>
            <person name="Lopez G."/>
            <person name="Yakimov M.M."/>
            <person name="Ferrer M."/>
        </authorList>
    </citation>
    <scope>NUCLEOTIDE SEQUENCE</scope>
</reference>
<sequence>MKRKAGIKLDDMKETNARNERNAREGSGRLAAWGGRFRPRHVVLLGLLLGVILAQHLPSWGEAYARHLYPWMGRCLSAVSQQVPFALGDAFIGLSLLGLVLVPGYLKGVKHCPFRQWFPGWVEYLVWVYVWFYLAWGLNYAQASFYQRTGIVPVAASDSLFHRFADTYVERLNANYTEEVLTNRDVLRREVVKDYRALSPSLGIHVPFQARPRVKTMLFSSLASKVGVSGSMGPFFTEFTVNADVPSRQYPSTYAHELSHWLGIASEAEANFYAYQVCTRSRVPAIRYSGYLALLPHVLSNARGWLDEADYRALVSRIRPEILAHYEQHRMHWQSLYSPLLGRMQDALYDWYLRGNRIPGGLRNYSQVIGLLISYESVQALR</sequence>
<evidence type="ECO:0008006" key="4">
    <source>
        <dbReference type="Google" id="ProtNLM"/>
    </source>
</evidence>
<keyword evidence="2" id="KW-0812">Transmembrane</keyword>
<dbReference type="InterPro" id="IPR024294">
    <property type="entry name" value="DUF3810"/>
</dbReference>
<feature type="transmembrane region" description="Helical" evidence="2">
    <location>
        <begin position="85"/>
        <end position="106"/>
    </location>
</feature>
<dbReference type="AlphaFoldDB" id="J9GPU7"/>
<dbReference type="Pfam" id="PF12725">
    <property type="entry name" value="DUF3810"/>
    <property type="match status" value="1"/>
</dbReference>
<feature type="compositionally biased region" description="Basic and acidic residues" evidence="1">
    <location>
        <begin position="7"/>
        <end position="23"/>
    </location>
</feature>
<comment type="caution">
    <text evidence="3">The sequence shown here is derived from an EMBL/GenBank/DDBJ whole genome shotgun (WGS) entry which is preliminary data.</text>
</comment>